<dbReference type="GO" id="GO:0016020">
    <property type="term" value="C:membrane"/>
    <property type="evidence" value="ECO:0007669"/>
    <property type="project" value="UniProtKB-SubCell"/>
</dbReference>
<accession>A0A835LMA5</accession>
<feature type="region of interest" description="Disordered" evidence="7">
    <location>
        <begin position="340"/>
        <end position="375"/>
    </location>
</feature>
<evidence type="ECO:0000259" key="8">
    <source>
        <dbReference type="Pfam" id="PF00892"/>
    </source>
</evidence>
<protein>
    <recommendedName>
        <fullName evidence="6">WAT1-related protein</fullName>
    </recommendedName>
</protein>
<evidence type="ECO:0000256" key="4">
    <source>
        <dbReference type="ARBA" id="ARBA00022989"/>
    </source>
</evidence>
<feature type="domain" description="EamA" evidence="8">
    <location>
        <begin position="190"/>
        <end position="328"/>
    </location>
</feature>
<evidence type="ECO:0000256" key="3">
    <source>
        <dbReference type="ARBA" id="ARBA00022692"/>
    </source>
</evidence>
<feature type="domain" description="EamA" evidence="8">
    <location>
        <begin position="14"/>
        <end position="153"/>
    </location>
</feature>
<evidence type="ECO:0000256" key="1">
    <source>
        <dbReference type="ARBA" id="ARBA00004141"/>
    </source>
</evidence>
<evidence type="ECO:0000256" key="7">
    <source>
        <dbReference type="SAM" id="MobiDB-lite"/>
    </source>
</evidence>
<dbReference type="EMBL" id="JADFTS010000006">
    <property type="protein sequence ID" value="KAF9600878.1"/>
    <property type="molecule type" value="Genomic_DNA"/>
</dbReference>
<comment type="similarity">
    <text evidence="2 6">Belongs to the drug/metabolite transporter (DMT) superfamily. Plant drug/metabolite exporter (P-DME) (TC 2.A.7.4) family.</text>
</comment>
<evidence type="ECO:0000256" key="5">
    <source>
        <dbReference type="ARBA" id="ARBA00023136"/>
    </source>
</evidence>
<feature type="transmembrane region" description="Helical" evidence="6">
    <location>
        <begin position="284"/>
        <end position="303"/>
    </location>
</feature>
<feature type="transmembrane region" description="Helical" evidence="6">
    <location>
        <begin position="12"/>
        <end position="30"/>
    </location>
</feature>
<dbReference type="Proteomes" id="UP000631114">
    <property type="component" value="Unassembled WGS sequence"/>
</dbReference>
<keyword evidence="10" id="KW-1185">Reference proteome</keyword>
<evidence type="ECO:0000256" key="6">
    <source>
        <dbReference type="RuleBase" id="RU363077"/>
    </source>
</evidence>
<dbReference type="InterPro" id="IPR000620">
    <property type="entry name" value="EamA_dom"/>
</dbReference>
<sequence>MAGMKVCKGWEPVFVMVVIDVLYAFVQLLLKKVLDEGMDHFVLIAYRTSSAAILLAPIAYFWERKSMPKLNAAILCQLFLSALVGATLTQYFFFLGIEYTSASLSCAFMNIIPVLTFVMALPFRLETLDIKSNTGRAKMLGAMLCVGGALLLTFYKGIPLTHLSHSRAASNSKFHVNVSDSHEKTHRWIIGSIALFAGSAFWSSWYLIQAKISKRFPCQYTSTAIMNFFGTLQSALLSFIIHRDISIWAPKEKSDILILLYLGVVGSGFFFVGMSWCVKKKGPLFTAAFNPFIQIIVVMYEVTILHEQLYLGSILGTLIVVIGLYLLLWGKSKEAKACEAKPVEATNEEGDQDQPKPVEATNEEGDQDPRYNASS</sequence>
<evidence type="ECO:0000256" key="2">
    <source>
        <dbReference type="ARBA" id="ARBA00007635"/>
    </source>
</evidence>
<keyword evidence="4 6" id="KW-1133">Transmembrane helix</keyword>
<evidence type="ECO:0000313" key="10">
    <source>
        <dbReference type="Proteomes" id="UP000631114"/>
    </source>
</evidence>
<gene>
    <name evidence="9" type="ORF">IFM89_013785</name>
</gene>
<reference evidence="9 10" key="1">
    <citation type="submission" date="2020-10" db="EMBL/GenBank/DDBJ databases">
        <title>The Coptis chinensis genome and diversification of protoberbering-type alkaloids.</title>
        <authorList>
            <person name="Wang B."/>
            <person name="Shu S."/>
            <person name="Song C."/>
            <person name="Liu Y."/>
        </authorList>
    </citation>
    <scope>NUCLEOTIDE SEQUENCE [LARGE SCALE GENOMIC DNA]</scope>
    <source>
        <strain evidence="9">HL-2020</strain>
        <tissue evidence="9">Leaf</tissue>
    </source>
</reference>
<feature type="transmembrane region" description="Helical" evidence="6">
    <location>
        <begin position="42"/>
        <end position="62"/>
    </location>
</feature>
<feature type="transmembrane region" description="Helical" evidence="6">
    <location>
        <begin position="309"/>
        <end position="328"/>
    </location>
</feature>
<dbReference type="Pfam" id="PF00892">
    <property type="entry name" value="EamA"/>
    <property type="match status" value="2"/>
</dbReference>
<comment type="subcellular location">
    <subcellularLocation>
        <location evidence="1 6">Membrane</location>
        <topology evidence="1 6">Multi-pass membrane protein</topology>
    </subcellularLocation>
</comment>
<dbReference type="InterPro" id="IPR030184">
    <property type="entry name" value="WAT1-related"/>
</dbReference>
<feature type="transmembrane region" description="Helical" evidence="6">
    <location>
        <begin position="220"/>
        <end position="241"/>
    </location>
</feature>
<dbReference type="SUPFAM" id="SSF103481">
    <property type="entry name" value="Multidrug resistance efflux transporter EmrE"/>
    <property type="match status" value="2"/>
</dbReference>
<dbReference type="GO" id="GO:0022857">
    <property type="term" value="F:transmembrane transporter activity"/>
    <property type="evidence" value="ECO:0007669"/>
    <property type="project" value="InterPro"/>
</dbReference>
<keyword evidence="5 6" id="KW-0472">Membrane</keyword>
<dbReference type="OrthoDB" id="1728340at2759"/>
<feature type="transmembrane region" description="Helical" evidence="6">
    <location>
        <begin position="102"/>
        <end position="125"/>
    </location>
</feature>
<feature type="transmembrane region" description="Helical" evidence="6">
    <location>
        <begin position="137"/>
        <end position="155"/>
    </location>
</feature>
<feature type="transmembrane region" description="Helical" evidence="6">
    <location>
        <begin position="74"/>
        <end position="96"/>
    </location>
</feature>
<comment type="caution">
    <text evidence="9">The sequence shown here is derived from an EMBL/GenBank/DDBJ whole genome shotgun (WGS) entry which is preliminary data.</text>
</comment>
<evidence type="ECO:0000313" key="9">
    <source>
        <dbReference type="EMBL" id="KAF9600878.1"/>
    </source>
</evidence>
<name>A0A835LMA5_9MAGN</name>
<organism evidence="9 10">
    <name type="scientific">Coptis chinensis</name>
    <dbReference type="NCBI Taxonomy" id="261450"/>
    <lineage>
        <taxon>Eukaryota</taxon>
        <taxon>Viridiplantae</taxon>
        <taxon>Streptophyta</taxon>
        <taxon>Embryophyta</taxon>
        <taxon>Tracheophyta</taxon>
        <taxon>Spermatophyta</taxon>
        <taxon>Magnoliopsida</taxon>
        <taxon>Ranunculales</taxon>
        <taxon>Ranunculaceae</taxon>
        <taxon>Coptidoideae</taxon>
        <taxon>Coptis</taxon>
    </lineage>
</organism>
<dbReference type="PANTHER" id="PTHR31218">
    <property type="entry name" value="WAT1-RELATED PROTEIN"/>
    <property type="match status" value="1"/>
</dbReference>
<dbReference type="AlphaFoldDB" id="A0A835LMA5"/>
<feature type="transmembrane region" description="Helical" evidence="6">
    <location>
        <begin position="188"/>
        <end position="208"/>
    </location>
</feature>
<proteinExistence type="inferred from homology"/>
<dbReference type="InterPro" id="IPR037185">
    <property type="entry name" value="EmrE-like"/>
</dbReference>
<feature type="transmembrane region" description="Helical" evidence="6">
    <location>
        <begin position="256"/>
        <end position="277"/>
    </location>
</feature>
<keyword evidence="3 6" id="KW-0812">Transmembrane</keyword>